<dbReference type="OrthoDB" id="10281051at2759"/>
<name>S2JGX8_MUCC1</name>
<keyword evidence="2" id="KW-1185">Reference proteome</keyword>
<evidence type="ECO:0000313" key="1">
    <source>
        <dbReference type="EMBL" id="EPB89561.1"/>
    </source>
</evidence>
<reference evidence="2" key="1">
    <citation type="submission" date="2013-05" db="EMBL/GenBank/DDBJ databases">
        <title>The Genome sequence of Mucor circinelloides f. circinelloides 1006PhL.</title>
        <authorList>
            <consortium name="The Broad Institute Genomics Platform"/>
            <person name="Cuomo C."/>
            <person name="Earl A."/>
            <person name="Findley K."/>
            <person name="Lee S.C."/>
            <person name="Walker B."/>
            <person name="Young S."/>
            <person name="Zeng Q."/>
            <person name="Gargeya S."/>
            <person name="Fitzgerald M."/>
            <person name="Haas B."/>
            <person name="Abouelleil A."/>
            <person name="Allen A.W."/>
            <person name="Alvarado L."/>
            <person name="Arachchi H.M."/>
            <person name="Berlin A.M."/>
            <person name="Chapman S.B."/>
            <person name="Gainer-Dewar J."/>
            <person name="Goldberg J."/>
            <person name="Griggs A."/>
            <person name="Gujja S."/>
            <person name="Hansen M."/>
            <person name="Howarth C."/>
            <person name="Imamovic A."/>
            <person name="Ireland A."/>
            <person name="Larimer J."/>
            <person name="McCowan C."/>
            <person name="Murphy C."/>
            <person name="Pearson M."/>
            <person name="Poon T.W."/>
            <person name="Priest M."/>
            <person name="Roberts A."/>
            <person name="Saif S."/>
            <person name="Shea T."/>
            <person name="Sisk P."/>
            <person name="Sykes S."/>
            <person name="Wortman J."/>
            <person name="Nusbaum C."/>
            <person name="Birren B."/>
        </authorList>
    </citation>
    <scope>NUCLEOTIDE SEQUENCE [LARGE SCALE GENOMIC DNA]</scope>
    <source>
        <strain evidence="2">1006PhL</strain>
    </source>
</reference>
<proteinExistence type="predicted"/>
<accession>S2JGX8</accession>
<protein>
    <submittedName>
        <fullName evidence="1">Uncharacterized protein</fullName>
    </submittedName>
</protein>
<gene>
    <name evidence="1" type="ORF">HMPREF1544_03645</name>
</gene>
<dbReference type="VEuPathDB" id="FungiDB:HMPREF1544_03645"/>
<dbReference type="InParanoid" id="S2JGX8"/>
<dbReference type="EMBL" id="KE123933">
    <property type="protein sequence ID" value="EPB89561.1"/>
    <property type="molecule type" value="Genomic_DNA"/>
</dbReference>
<sequence>MANQDKFLATLQTAQMVYDPDLISASNGSLTTLGKEYLLAPKTLNTIASIEIPFNCSLGKMKKLAKFVFLNIFAASEDDTIGNDTAEDYYCGNKHYTGRFMLDFMENILLDNFMQGGTVRLQSLKFFEEVCWPKHNINEIQKEKILNMKYQDIIDIFDDVDFSAITNSIDEFLRANFEKTNISEVIINTDNLTYYGMFHHPGEHYRKNIRAYILDYCSDFHLNFLRRNLLECIRGLNCGYGKPHAFTGTFDPINGCLYKDFKMTELANKIGKPIVVDTTCSRASEPENHANLSLQETNAKHLIDSIQPYSYYAEVIVKHIHGPEAQVYIDRGDYLENVPSNKIGSRDTWTIPLTKGKHDPVSQNGLTEAIYLHLKNFSTLTSKSISERMLYDILFVYDNVEEEEQHEIIKNTQENVVMHALFTNDIYTDEENRKRSSFPLRIHILPFNDVSAINIYSRMGLDILSDSYQTYNCVSIPERVTVKRI</sequence>
<evidence type="ECO:0000313" key="2">
    <source>
        <dbReference type="Proteomes" id="UP000014254"/>
    </source>
</evidence>
<organism evidence="1 2">
    <name type="scientific">Mucor circinelloides f. circinelloides (strain 1006PhL)</name>
    <name type="common">Mucormycosis agent</name>
    <name type="synonym">Calyptromyces circinelloides</name>
    <dbReference type="NCBI Taxonomy" id="1220926"/>
    <lineage>
        <taxon>Eukaryota</taxon>
        <taxon>Fungi</taxon>
        <taxon>Fungi incertae sedis</taxon>
        <taxon>Mucoromycota</taxon>
        <taxon>Mucoromycotina</taxon>
        <taxon>Mucoromycetes</taxon>
        <taxon>Mucorales</taxon>
        <taxon>Mucorineae</taxon>
        <taxon>Mucoraceae</taxon>
        <taxon>Mucor</taxon>
    </lineage>
</organism>
<dbReference type="Proteomes" id="UP000014254">
    <property type="component" value="Unassembled WGS sequence"/>
</dbReference>
<dbReference type="AlphaFoldDB" id="S2JGX8"/>